<dbReference type="GO" id="GO:0046872">
    <property type="term" value="F:metal ion binding"/>
    <property type="evidence" value="ECO:0007669"/>
    <property type="project" value="UniProtKB-KW"/>
</dbReference>
<evidence type="ECO:0000256" key="2">
    <source>
        <dbReference type="ARBA" id="ARBA00023239"/>
    </source>
</evidence>
<keyword evidence="2" id="KW-0456">Lyase</keyword>
<dbReference type="RefSeq" id="WP_158467469.1">
    <property type="nucleotide sequence ID" value="NZ_QJUE01000007.1"/>
</dbReference>
<organism evidence="3 4">
    <name type="scientific">Prochlorococcus marinus XMU1408</name>
    <dbReference type="NCBI Taxonomy" id="2213228"/>
    <lineage>
        <taxon>Bacteria</taxon>
        <taxon>Bacillati</taxon>
        <taxon>Cyanobacteriota</taxon>
        <taxon>Cyanophyceae</taxon>
        <taxon>Synechococcales</taxon>
        <taxon>Prochlorococcaceae</taxon>
        <taxon>Prochlorococcus</taxon>
    </lineage>
</organism>
<dbReference type="InterPro" id="IPR002762">
    <property type="entry name" value="CbiX-like"/>
</dbReference>
<protein>
    <submittedName>
        <fullName evidence="3">DNA mismatch repair protein MutS</fullName>
    </submittedName>
</protein>
<evidence type="ECO:0000256" key="1">
    <source>
        <dbReference type="ARBA" id="ARBA00022723"/>
    </source>
</evidence>
<dbReference type="SUPFAM" id="SSF53800">
    <property type="entry name" value="Chelatase"/>
    <property type="match status" value="1"/>
</dbReference>
<comment type="caution">
    <text evidence="3">The sequence shown here is derived from an EMBL/GenBank/DDBJ whole genome shotgun (WGS) entry which is preliminary data.</text>
</comment>
<dbReference type="Proteomes" id="UP000247807">
    <property type="component" value="Unassembled WGS sequence"/>
</dbReference>
<dbReference type="OrthoDB" id="482456at2"/>
<dbReference type="AlphaFoldDB" id="A0A318RBK0"/>
<name>A0A318RBK0_PROMR</name>
<dbReference type="GO" id="GO:0016829">
    <property type="term" value="F:lyase activity"/>
    <property type="evidence" value="ECO:0007669"/>
    <property type="project" value="UniProtKB-KW"/>
</dbReference>
<keyword evidence="1" id="KW-0479">Metal-binding</keyword>
<dbReference type="EMBL" id="QJUE01000007">
    <property type="protein sequence ID" value="PYE00302.1"/>
    <property type="molecule type" value="Genomic_DNA"/>
</dbReference>
<gene>
    <name evidence="3" type="ORF">DNJ73_09505</name>
</gene>
<evidence type="ECO:0000313" key="4">
    <source>
        <dbReference type="Proteomes" id="UP000247807"/>
    </source>
</evidence>
<dbReference type="CDD" id="cd03416">
    <property type="entry name" value="CbiX_SirB_N"/>
    <property type="match status" value="1"/>
</dbReference>
<dbReference type="Gene3D" id="3.40.50.1400">
    <property type="match status" value="1"/>
</dbReference>
<accession>A0A318RBK0</accession>
<reference evidence="3 4" key="1">
    <citation type="journal article" date="2018" name="Appl. Environ. Microbiol.">
        <title>Genome rearrangement shapes Prochlorococcus ecological adaptation.</title>
        <authorList>
            <person name="Yan W."/>
            <person name="Wei S."/>
            <person name="Wang Q."/>
            <person name="Xiao X."/>
            <person name="Zeng Q."/>
            <person name="Jiao N."/>
            <person name="Zhang R."/>
        </authorList>
    </citation>
    <scope>NUCLEOTIDE SEQUENCE [LARGE SCALE GENOMIC DNA]</scope>
    <source>
        <strain evidence="3 4">XMU1408</strain>
    </source>
</reference>
<evidence type="ECO:0000313" key="3">
    <source>
        <dbReference type="EMBL" id="PYE00302.1"/>
    </source>
</evidence>
<sequence length="270" mass="30373">MKSTFESFSSSVFSVSSINPLSSPEIICSRVSRISHYLNFNKLVESTNTSSDVHQKLSLLPNRINCEPPHHLHLLVHGSRGGEIHPSLLSLVDQLKRLKNRSVSIEALTDENPEQIDIGNRSVFLVPLFLLPGSHVCIDVPKIFKRLQEDGQNIKLFPFLGSFIPWLSLIDDLITSQSPFVKPALIHHPVSSDTSSVFLKSLEKFLNIPLYSWSRWNQDTLKNEKNYLPIPYLLTPNKNVEIDSKGEQLKSLLEIDIIHGGLVNILGNLP</sequence>
<dbReference type="Pfam" id="PF01903">
    <property type="entry name" value="CbiX"/>
    <property type="match status" value="1"/>
</dbReference>
<proteinExistence type="predicted"/>